<dbReference type="InterPro" id="IPR032675">
    <property type="entry name" value="LRR_dom_sf"/>
</dbReference>
<dbReference type="PaxDb" id="3880-AES60216"/>
<dbReference type="Gene3D" id="3.80.10.10">
    <property type="entry name" value="Ribonuclease Inhibitor"/>
    <property type="match status" value="1"/>
</dbReference>
<dbReference type="GO" id="GO:0019005">
    <property type="term" value="C:SCF ubiquitin ligase complex"/>
    <property type="evidence" value="ECO:0000318"/>
    <property type="project" value="GO_Central"/>
</dbReference>
<organism evidence="1 4">
    <name type="scientific">Medicago truncatula</name>
    <name type="common">Barrel medic</name>
    <name type="synonym">Medicago tribuloides</name>
    <dbReference type="NCBI Taxonomy" id="3880"/>
    <lineage>
        <taxon>Eukaryota</taxon>
        <taxon>Viridiplantae</taxon>
        <taxon>Streptophyta</taxon>
        <taxon>Embryophyta</taxon>
        <taxon>Tracheophyta</taxon>
        <taxon>Spermatophyta</taxon>
        <taxon>Magnoliopsida</taxon>
        <taxon>eudicotyledons</taxon>
        <taxon>Gunneridae</taxon>
        <taxon>Pentapetalae</taxon>
        <taxon>rosids</taxon>
        <taxon>fabids</taxon>
        <taxon>Fabales</taxon>
        <taxon>Fabaceae</taxon>
        <taxon>Papilionoideae</taxon>
        <taxon>50 kb inversion clade</taxon>
        <taxon>NPAAA clade</taxon>
        <taxon>Hologalegina</taxon>
        <taxon>IRL clade</taxon>
        <taxon>Trifolieae</taxon>
        <taxon>Medicago</taxon>
    </lineage>
</organism>
<reference evidence="1 4" key="2">
    <citation type="journal article" date="2014" name="BMC Genomics">
        <title>An improved genome release (version Mt4.0) for the model legume Medicago truncatula.</title>
        <authorList>
            <person name="Tang H."/>
            <person name="Krishnakumar V."/>
            <person name="Bidwell S."/>
            <person name="Rosen B."/>
            <person name="Chan A."/>
            <person name="Zhou S."/>
            <person name="Gentzbittel L."/>
            <person name="Childs K.L."/>
            <person name="Yandell M."/>
            <person name="Gundlach H."/>
            <person name="Mayer K.F."/>
            <person name="Schwartz D.C."/>
            <person name="Town C.D."/>
        </authorList>
    </citation>
    <scope>GENOME REANNOTATION</scope>
    <source>
        <strain evidence="3 4">cv. Jemalong A17</strain>
    </source>
</reference>
<evidence type="ECO:0000313" key="1">
    <source>
        <dbReference type="EMBL" id="AES60216.2"/>
    </source>
</evidence>
<reference evidence="2" key="5">
    <citation type="journal article" date="2018" name="Nat. Plants">
        <title>Whole-genome landscape of Medicago truncatula symbiotic genes.</title>
        <authorList>
            <person name="Pecrix Y."/>
            <person name="Gamas P."/>
            <person name="Carrere S."/>
        </authorList>
    </citation>
    <scope>NUCLEOTIDE SEQUENCE</scope>
    <source>
        <tissue evidence="2">Leaves</tissue>
    </source>
</reference>
<accession>G7I3S3</accession>
<dbReference type="SUPFAM" id="SSF52047">
    <property type="entry name" value="RNI-like"/>
    <property type="match status" value="1"/>
</dbReference>
<evidence type="ECO:0000313" key="2">
    <source>
        <dbReference type="EMBL" id="RHN78559.1"/>
    </source>
</evidence>
<name>G7I3S3_MEDTR</name>
<dbReference type="EMBL" id="PSQE01000001">
    <property type="protein sequence ID" value="RHN78559.1"/>
    <property type="molecule type" value="Genomic_DNA"/>
</dbReference>
<dbReference type="AlphaFoldDB" id="G7I3S3"/>
<dbReference type="HOGENOM" id="CLU_068558_1_0_1"/>
<dbReference type="Gramene" id="rna2177">
    <property type="protein sequence ID" value="RHN78559.1"/>
    <property type="gene ID" value="gene2177"/>
</dbReference>
<sequence length="217" mass="24983">MAATETCLDLPEELWEHILNCDNNTFKSLSMVSKQFLSITNRLRFSLKIIDQTIPFIPNLFQRFPNLTSLDLTYFSGVSTLQAIFTEISTFPSNIKSLNVSHRIAIPQNGFRDSSQRLQNLSKSFNCTIMTAIFKTDILFIADRFPLLEELNLDYHYYHGTKNNFVLNIDDQYLPLPKLRKINLSCDLDLFHRICAWKNSELAARGVGKMEKMGGVF</sequence>
<reference evidence="3" key="3">
    <citation type="submission" date="2015-04" db="UniProtKB">
        <authorList>
            <consortium name="EnsemblPlants"/>
        </authorList>
    </citation>
    <scope>IDENTIFICATION</scope>
    <source>
        <strain evidence="3">cv. Jemalong A17</strain>
    </source>
</reference>
<dbReference type="Proteomes" id="UP000265566">
    <property type="component" value="Chromosome 1"/>
</dbReference>
<evidence type="ECO:0000313" key="5">
    <source>
        <dbReference type="Proteomes" id="UP000265566"/>
    </source>
</evidence>
<proteinExistence type="predicted"/>
<gene>
    <name evidence="1" type="ordered locus">MTR_1g042340</name>
    <name evidence="2" type="ORF">MtrunA17_Chr1g0167271</name>
</gene>
<dbReference type="CDD" id="cd09917">
    <property type="entry name" value="F-box_SF"/>
    <property type="match status" value="1"/>
</dbReference>
<dbReference type="eggNOG" id="KOG1947">
    <property type="taxonomic scope" value="Eukaryota"/>
</dbReference>
<reference evidence="1 4" key="1">
    <citation type="journal article" date="2011" name="Nature">
        <title>The Medicago genome provides insight into the evolution of rhizobial symbioses.</title>
        <authorList>
            <person name="Young N.D."/>
            <person name="Debelle F."/>
            <person name="Oldroyd G.E."/>
            <person name="Geurts R."/>
            <person name="Cannon S.B."/>
            <person name="Udvardi M.K."/>
            <person name="Benedito V.A."/>
            <person name="Mayer K.F."/>
            <person name="Gouzy J."/>
            <person name="Schoof H."/>
            <person name="Van de Peer Y."/>
            <person name="Proost S."/>
            <person name="Cook D.R."/>
            <person name="Meyers B.C."/>
            <person name="Spannagl M."/>
            <person name="Cheung F."/>
            <person name="De Mita S."/>
            <person name="Krishnakumar V."/>
            <person name="Gundlach H."/>
            <person name="Zhou S."/>
            <person name="Mudge J."/>
            <person name="Bharti A.K."/>
            <person name="Murray J.D."/>
            <person name="Naoumkina M.A."/>
            <person name="Rosen B."/>
            <person name="Silverstein K.A."/>
            <person name="Tang H."/>
            <person name="Rombauts S."/>
            <person name="Zhao P.X."/>
            <person name="Zhou P."/>
            <person name="Barbe V."/>
            <person name="Bardou P."/>
            <person name="Bechner M."/>
            <person name="Bellec A."/>
            <person name="Berger A."/>
            <person name="Berges H."/>
            <person name="Bidwell S."/>
            <person name="Bisseling T."/>
            <person name="Choisne N."/>
            <person name="Couloux A."/>
            <person name="Denny R."/>
            <person name="Deshpande S."/>
            <person name="Dai X."/>
            <person name="Doyle J.J."/>
            <person name="Dudez A.M."/>
            <person name="Farmer A.D."/>
            <person name="Fouteau S."/>
            <person name="Franken C."/>
            <person name="Gibelin C."/>
            <person name="Gish J."/>
            <person name="Goldstein S."/>
            <person name="Gonzalez A.J."/>
            <person name="Green P.J."/>
            <person name="Hallab A."/>
            <person name="Hartog M."/>
            <person name="Hua A."/>
            <person name="Humphray S.J."/>
            <person name="Jeong D.H."/>
            <person name="Jing Y."/>
            <person name="Jocker A."/>
            <person name="Kenton S.M."/>
            <person name="Kim D.J."/>
            <person name="Klee K."/>
            <person name="Lai H."/>
            <person name="Lang C."/>
            <person name="Lin S."/>
            <person name="Macmil S.L."/>
            <person name="Magdelenat G."/>
            <person name="Matthews L."/>
            <person name="McCorrison J."/>
            <person name="Monaghan E.L."/>
            <person name="Mun J.H."/>
            <person name="Najar F.Z."/>
            <person name="Nicholson C."/>
            <person name="Noirot C."/>
            <person name="O'Bleness M."/>
            <person name="Paule C.R."/>
            <person name="Poulain J."/>
            <person name="Prion F."/>
            <person name="Qin B."/>
            <person name="Qu C."/>
            <person name="Retzel E.F."/>
            <person name="Riddle C."/>
            <person name="Sallet E."/>
            <person name="Samain S."/>
            <person name="Samson N."/>
            <person name="Sanders I."/>
            <person name="Saurat O."/>
            <person name="Scarpelli C."/>
            <person name="Schiex T."/>
            <person name="Segurens B."/>
            <person name="Severin A.J."/>
            <person name="Sherrier D.J."/>
            <person name="Shi R."/>
            <person name="Sims S."/>
            <person name="Singer S.R."/>
            <person name="Sinharoy S."/>
            <person name="Sterck L."/>
            <person name="Viollet A."/>
            <person name="Wang B.B."/>
            <person name="Wang K."/>
            <person name="Wang M."/>
            <person name="Wang X."/>
            <person name="Warfsmann J."/>
            <person name="Weissenbach J."/>
            <person name="White D.D."/>
            <person name="White J.D."/>
            <person name="Wiley G.B."/>
            <person name="Wincker P."/>
            <person name="Xing Y."/>
            <person name="Yang L."/>
            <person name="Yao Z."/>
            <person name="Ying F."/>
            <person name="Zhai J."/>
            <person name="Zhou L."/>
            <person name="Zuber A."/>
            <person name="Denarie J."/>
            <person name="Dixon R.A."/>
            <person name="May G.D."/>
            <person name="Schwartz D.C."/>
            <person name="Rogers J."/>
            <person name="Quetier F."/>
            <person name="Town C.D."/>
            <person name="Roe B.A."/>
        </authorList>
    </citation>
    <scope>NUCLEOTIDE SEQUENCE [LARGE SCALE GENOMIC DNA]</scope>
    <source>
        <strain evidence="1">A17</strain>
        <strain evidence="3 4">cv. Jemalong A17</strain>
    </source>
</reference>
<keyword evidence="4" id="KW-1185">Reference proteome</keyword>
<dbReference type="Proteomes" id="UP000002051">
    <property type="component" value="Unassembled WGS sequence"/>
</dbReference>
<evidence type="ECO:0000313" key="4">
    <source>
        <dbReference type="Proteomes" id="UP000002051"/>
    </source>
</evidence>
<protein>
    <submittedName>
        <fullName evidence="1">F-box protein</fullName>
    </submittedName>
    <submittedName>
        <fullName evidence="2">Putative F-box domain, leucine-rich repeat domain, L domain-containing protein</fullName>
    </submittedName>
</protein>
<reference evidence="5" key="4">
    <citation type="journal article" date="2018" name="Nat. Plants">
        <title>Whole-genome landscape of Medicago truncatula symbiotic genes.</title>
        <authorList>
            <person name="Pecrix Y."/>
            <person name="Staton S.E."/>
            <person name="Sallet E."/>
            <person name="Lelandais-Briere C."/>
            <person name="Moreau S."/>
            <person name="Carrere S."/>
            <person name="Blein T."/>
            <person name="Jardinaud M.F."/>
            <person name="Latrasse D."/>
            <person name="Zouine M."/>
            <person name="Zahm M."/>
            <person name="Kreplak J."/>
            <person name="Mayjonade B."/>
            <person name="Satge C."/>
            <person name="Perez M."/>
            <person name="Cauet S."/>
            <person name="Marande W."/>
            <person name="Chantry-Darmon C."/>
            <person name="Lopez-Roques C."/>
            <person name="Bouchez O."/>
            <person name="Berard A."/>
            <person name="Debelle F."/>
            <person name="Munos S."/>
            <person name="Bendahmane A."/>
            <person name="Berges H."/>
            <person name="Niebel A."/>
            <person name="Buitink J."/>
            <person name="Frugier F."/>
            <person name="Benhamed M."/>
            <person name="Crespi M."/>
            <person name="Gouzy J."/>
            <person name="Gamas P."/>
        </authorList>
    </citation>
    <scope>NUCLEOTIDE SEQUENCE [LARGE SCALE GENOMIC DNA]</scope>
    <source>
        <strain evidence="5">cv. Jemalong A17</strain>
    </source>
</reference>
<dbReference type="EMBL" id="CM001217">
    <property type="protein sequence ID" value="AES60216.2"/>
    <property type="molecule type" value="Genomic_DNA"/>
</dbReference>
<evidence type="ECO:0000313" key="3">
    <source>
        <dbReference type="EnsemblPlants" id="AES60216"/>
    </source>
</evidence>
<dbReference type="EnsemblPlants" id="AES60216">
    <property type="protein sequence ID" value="AES60216"/>
    <property type="gene ID" value="MTR_1g042340"/>
</dbReference>
<dbReference type="GO" id="GO:0031146">
    <property type="term" value="P:SCF-dependent proteasomal ubiquitin-dependent protein catabolic process"/>
    <property type="evidence" value="ECO:0000318"/>
    <property type="project" value="GO_Central"/>
</dbReference>